<dbReference type="EMBL" id="JAKJXP020000080">
    <property type="protein sequence ID" value="KAK7748521.1"/>
    <property type="molecule type" value="Genomic_DNA"/>
</dbReference>
<keyword evidence="2" id="KW-0472">Membrane</keyword>
<dbReference type="Proteomes" id="UP001320420">
    <property type="component" value="Unassembled WGS sequence"/>
</dbReference>
<sequence length="215" mass="23543">MKPLKKIGLMVLFSGGIIVIACAILRVVLLVADPVNGAQLAGSFAVRETFVAVVTTNLPMVFPLIKTWLAPVFGSLMTSLRSSQRLDDKSADNIRTFGGGSNQSWRGRGPPTANPITNFTFSESEERIVDNVKLEDLKAWSDASIGTTTRHSHNKIRKDVMVAVVCEKRSTEIPDRITVPGVEDNGGREENPQQQGHYAYARGPIRGSSRTEHRN</sequence>
<dbReference type="AlphaFoldDB" id="A0AAN9YLC1"/>
<dbReference type="InterPro" id="IPR052337">
    <property type="entry name" value="SAT4-like"/>
</dbReference>
<name>A0AAN9YLC1_9PEZI</name>
<feature type="region of interest" description="Disordered" evidence="1">
    <location>
        <begin position="175"/>
        <end position="215"/>
    </location>
</feature>
<feature type="transmembrane region" description="Helical" evidence="2">
    <location>
        <begin position="49"/>
        <end position="76"/>
    </location>
</feature>
<keyword evidence="2" id="KW-0812">Transmembrane</keyword>
<dbReference type="PROSITE" id="PS51257">
    <property type="entry name" value="PROKAR_LIPOPROTEIN"/>
    <property type="match status" value="1"/>
</dbReference>
<organism evidence="3 4">
    <name type="scientific">Diatrype stigma</name>
    <dbReference type="NCBI Taxonomy" id="117547"/>
    <lineage>
        <taxon>Eukaryota</taxon>
        <taxon>Fungi</taxon>
        <taxon>Dikarya</taxon>
        <taxon>Ascomycota</taxon>
        <taxon>Pezizomycotina</taxon>
        <taxon>Sordariomycetes</taxon>
        <taxon>Xylariomycetidae</taxon>
        <taxon>Xylariales</taxon>
        <taxon>Diatrypaceae</taxon>
        <taxon>Diatrype</taxon>
    </lineage>
</organism>
<reference evidence="3 4" key="1">
    <citation type="submission" date="2024-02" db="EMBL/GenBank/DDBJ databases">
        <title>De novo assembly and annotation of 12 fungi associated with fruit tree decline syndrome in Ontario, Canada.</title>
        <authorList>
            <person name="Sulman M."/>
            <person name="Ellouze W."/>
            <person name="Ilyukhin E."/>
        </authorList>
    </citation>
    <scope>NUCLEOTIDE SEQUENCE [LARGE SCALE GENOMIC DNA]</scope>
    <source>
        <strain evidence="3 4">M11/M66-122</strain>
    </source>
</reference>
<evidence type="ECO:0000313" key="4">
    <source>
        <dbReference type="Proteomes" id="UP001320420"/>
    </source>
</evidence>
<gene>
    <name evidence="3" type="ORF">SLS62_008561</name>
</gene>
<accession>A0AAN9YLC1</accession>
<proteinExistence type="predicted"/>
<evidence type="ECO:0000256" key="1">
    <source>
        <dbReference type="SAM" id="MobiDB-lite"/>
    </source>
</evidence>
<comment type="caution">
    <text evidence="3">The sequence shown here is derived from an EMBL/GenBank/DDBJ whole genome shotgun (WGS) entry which is preliminary data.</text>
</comment>
<evidence type="ECO:0000313" key="3">
    <source>
        <dbReference type="EMBL" id="KAK7748521.1"/>
    </source>
</evidence>
<dbReference type="PANTHER" id="PTHR33048:SF105">
    <property type="match status" value="1"/>
</dbReference>
<evidence type="ECO:0000256" key="2">
    <source>
        <dbReference type="SAM" id="Phobius"/>
    </source>
</evidence>
<dbReference type="PANTHER" id="PTHR33048">
    <property type="entry name" value="PTH11-LIKE INTEGRAL MEMBRANE PROTEIN (AFU_ORTHOLOGUE AFUA_5G11245)"/>
    <property type="match status" value="1"/>
</dbReference>
<feature type="transmembrane region" description="Helical" evidence="2">
    <location>
        <begin position="7"/>
        <end position="29"/>
    </location>
</feature>
<keyword evidence="2" id="KW-1133">Transmembrane helix</keyword>
<protein>
    <submittedName>
        <fullName evidence="3">Uncharacterized protein</fullName>
    </submittedName>
</protein>
<keyword evidence="4" id="KW-1185">Reference proteome</keyword>